<feature type="compositionally biased region" description="Polar residues" evidence="1">
    <location>
        <begin position="426"/>
        <end position="440"/>
    </location>
</feature>
<dbReference type="PANTHER" id="PTHR37544">
    <property type="entry name" value="SPRAY-RELATED"/>
    <property type="match status" value="1"/>
</dbReference>
<keyword evidence="2" id="KW-0472">Membrane</keyword>
<keyword evidence="4" id="KW-1185">Reference proteome</keyword>
<dbReference type="Pfam" id="PF11915">
    <property type="entry name" value="DUF3433"/>
    <property type="match status" value="2"/>
</dbReference>
<feature type="transmembrane region" description="Helical" evidence="2">
    <location>
        <begin position="895"/>
        <end position="917"/>
    </location>
</feature>
<evidence type="ECO:0000313" key="4">
    <source>
        <dbReference type="Proteomes" id="UP000838763"/>
    </source>
</evidence>
<feature type="compositionally biased region" description="Low complexity" evidence="1">
    <location>
        <begin position="451"/>
        <end position="468"/>
    </location>
</feature>
<evidence type="ECO:0000256" key="1">
    <source>
        <dbReference type="SAM" id="MobiDB-lite"/>
    </source>
</evidence>
<evidence type="ECO:0000313" key="3">
    <source>
        <dbReference type="EMBL" id="CAI4217474.1"/>
    </source>
</evidence>
<name>A0A9P1H636_9PEZI</name>
<feature type="transmembrane region" description="Helical" evidence="2">
    <location>
        <begin position="1001"/>
        <end position="1020"/>
    </location>
</feature>
<keyword evidence="2" id="KW-1133">Transmembrane helix</keyword>
<comment type="caution">
    <text evidence="3">The sequence shown here is derived from an EMBL/GenBank/DDBJ whole genome shotgun (WGS) entry which is preliminary data.</text>
</comment>
<gene>
    <name evidence="3" type="ORF">PPNO1_LOCUS7081</name>
</gene>
<feature type="transmembrane region" description="Helical" evidence="2">
    <location>
        <begin position="937"/>
        <end position="963"/>
    </location>
</feature>
<dbReference type="PANTHER" id="PTHR37544:SF1">
    <property type="entry name" value="PHOSPHORIBOSYLAMINOIMIDAZOLE-SUCCINOCARBOXAMIDE SYNTHASE"/>
    <property type="match status" value="1"/>
</dbReference>
<feature type="transmembrane region" description="Helical" evidence="2">
    <location>
        <begin position="65"/>
        <end position="85"/>
    </location>
</feature>
<dbReference type="InterPro" id="IPR021840">
    <property type="entry name" value="DUF3433"/>
</dbReference>
<reference evidence="3" key="1">
    <citation type="submission" date="2022-11" db="EMBL/GenBank/DDBJ databases">
        <authorList>
            <person name="Scott C."/>
            <person name="Bruce N."/>
        </authorList>
    </citation>
    <scope>NUCLEOTIDE SEQUENCE</scope>
</reference>
<feature type="region of interest" description="Disordered" evidence="1">
    <location>
        <begin position="250"/>
        <end position="272"/>
    </location>
</feature>
<organism evidence="3 4">
    <name type="scientific">Parascedosporium putredinis</name>
    <dbReference type="NCBI Taxonomy" id="1442378"/>
    <lineage>
        <taxon>Eukaryota</taxon>
        <taxon>Fungi</taxon>
        <taxon>Dikarya</taxon>
        <taxon>Ascomycota</taxon>
        <taxon>Pezizomycotina</taxon>
        <taxon>Sordariomycetes</taxon>
        <taxon>Hypocreomycetidae</taxon>
        <taxon>Microascales</taxon>
        <taxon>Microascaceae</taxon>
        <taxon>Parascedosporium</taxon>
    </lineage>
</organism>
<protein>
    <recommendedName>
        <fullName evidence="5">Zonadhesin</fullName>
    </recommendedName>
</protein>
<dbReference type="Proteomes" id="UP000838763">
    <property type="component" value="Unassembled WGS sequence"/>
</dbReference>
<feature type="region of interest" description="Disordered" evidence="1">
    <location>
        <begin position="419"/>
        <end position="524"/>
    </location>
</feature>
<dbReference type="AlphaFoldDB" id="A0A9P1H636"/>
<dbReference type="EMBL" id="CALLCH030000016">
    <property type="protein sequence ID" value="CAI4217474.1"/>
    <property type="molecule type" value="Genomic_DNA"/>
</dbReference>
<evidence type="ECO:0000256" key="2">
    <source>
        <dbReference type="SAM" id="Phobius"/>
    </source>
</evidence>
<feature type="compositionally biased region" description="Basic and acidic residues" evidence="1">
    <location>
        <begin position="599"/>
        <end position="620"/>
    </location>
</feature>
<feature type="compositionally biased region" description="Gly residues" evidence="1">
    <location>
        <begin position="469"/>
        <end position="504"/>
    </location>
</feature>
<proteinExistence type="predicted"/>
<sequence length="1143" mass="123298">MLTCADQDVATVGNETWEATAYEYNTQYNLQPTEDHEEARNIAEQKGYIYTAGKRPNYKPTALRWYFISAQILMTCIVMAIVAYARVKMPNSDSTATIEGRSLAPNSQVVALVDFGVVTSTSAVSIPAGDIVTIMDSPYIKSLSEDTASLSSQAGEQENGVEIDVTIPRTPCGTSTVCVATITKQVISTLIIPATTQFLTFTMSVTTIYNVIEEVETIAPSDIFFTTDIVTEVVDVTVIYQTVTLTVPRPPQSFFNSSRPTTDPTDSDQQLQPTLTTQTRTLSQTITQTITTPSVGTIHATGGVVTKTRTETIEVPVLGMGTVTNEDQTYFQLGDTTIEVTYTPEAGRNNGGGAAPITHIIETIEPGGTVTKVIEDGPIQVVINQENEVKTVIAAPLVNEVVQQVGGDVTNVVVVITPSPIPRTGRQGSDDTMNVQNVADPQQGGSGSGSNSGQAQPDQPGGSNSNQGGSSGQGSSGQGSAGQGRPGSSGSSSGQGSGGQGRPGQAGASGSNQQGSGTFDDDDTFEPITLTVVSADDYNHAPSQSRHLNGRGSLTTFELVTTPVNGENNGAHHLPHHHFRNAANHYLDAASPHSRLNISRHDQDDDFGQHSDPDGRGDTDRAKVYSMNASQYFVGKFLPALLAILLSIPLRVIDLNAKLYQPFYALNRDGGAMGPDSMTLHFNGFKGFTKPFIMLSQGHPMTFLTSMILWGSSLMVPLATEAIGLKLHEKCSINNIKGCGVALGISPGPTHALLALMGLIVVFLLILVIITRNSESGLFANPWSILGIASLARSRDVRIWSARKESIRKETNEKRYGFGYFQNEEGRDEYGIVLKDDSAQNLRPDGDNPAMGGHGHMDDDDDFVHDVNSGPMRTRSSSLSAESQRTSVPFLALSFTWRIIFTLFLVGLFVVILFYHIQVMKGWNPEFRSFMNSGKFGARFLFAGFGVIITFAWVAFFVSVAIITPYQQLSRSAQPPERSILLSRPTHGIYGLFSGIKEGNIFLVLTSFIAILVEFLPLLLANVPFSLTQTLLTHKVCARLSLSILTVMIMTLIASMFVKWPKMPVDPRSVAGAIYYVSGSDILMSRAEGTGRMDRETRDKTIRQYGGRYYYGAIPGKGRTGVEADEGAGVGEDVETGYHGNRI</sequence>
<keyword evidence="2" id="KW-0812">Transmembrane</keyword>
<dbReference type="OrthoDB" id="5428901at2759"/>
<feature type="compositionally biased region" description="Polar residues" evidence="1">
    <location>
        <begin position="253"/>
        <end position="264"/>
    </location>
</feature>
<feature type="transmembrane region" description="Helical" evidence="2">
    <location>
        <begin position="752"/>
        <end position="770"/>
    </location>
</feature>
<feature type="compositionally biased region" description="Low complexity" evidence="1">
    <location>
        <begin position="505"/>
        <end position="517"/>
    </location>
</feature>
<accession>A0A9P1H636</accession>
<feature type="transmembrane region" description="Helical" evidence="2">
    <location>
        <begin position="1040"/>
        <end position="1058"/>
    </location>
</feature>
<feature type="region of interest" description="Disordered" evidence="1">
    <location>
        <begin position="597"/>
        <end position="620"/>
    </location>
</feature>
<evidence type="ECO:0008006" key="5">
    <source>
        <dbReference type="Google" id="ProtNLM"/>
    </source>
</evidence>